<reference evidence="3" key="1">
    <citation type="journal article" date="2014" name="Int. J. Syst. Evol. Microbiol.">
        <title>Complete genome sequence of Corynebacterium casei LMG S-19264T (=DSM 44701T), isolated from a smear-ripened cheese.</title>
        <authorList>
            <consortium name="US DOE Joint Genome Institute (JGI-PGF)"/>
            <person name="Walter F."/>
            <person name="Albersmeier A."/>
            <person name="Kalinowski J."/>
            <person name="Ruckert C."/>
        </authorList>
    </citation>
    <scope>NUCLEOTIDE SEQUENCE</scope>
    <source>
        <strain evidence="3">JCM 4234</strain>
    </source>
</reference>
<proteinExistence type="predicted"/>
<evidence type="ECO:0000313" key="4">
    <source>
        <dbReference type="Proteomes" id="UP000653493"/>
    </source>
</evidence>
<protein>
    <recommendedName>
        <fullName evidence="5">Tyr recombinase domain-containing protein</fullName>
    </recommendedName>
</protein>
<sequence length="166" mass="18343">MHRRVARVVEARAALLVTTSHVDSVRGGAISRDTFNDRQWKPALVEAGLIEPPVREWVESKRGGKPWRRDKWEMPREFGFHVLRHTFAGVVLAEGETITKLAEWLGHSDPAFTLRTYVHFMPKAGNRARAALGSFISEPPVEADASGDASEMDLPSSSPEIGGDDA</sequence>
<organism evidence="3 4">
    <name type="scientific">Streptomyces griseoviridis</name>
    <dbReference type="NCBI Taxonomy" id="45398"/>
    <lineage>
        <taxon>Bacteria</taxon>
        <taxon>Bacillati</taxon>
        <taxon>Actinomycetota</taxon>
        <taxon>Actinomycetes</taxon>
        <taxon>Kitasatosporales</taxon>
        <taxon>Streptomycetaceae</taxon>
        <taxon>Streptomyces</taxon>
    </lineage>
</organism>
<dbReference type="EMBL" id="BMSL01000008">
    <property type="protein sequence ID" value="GGS41575.1"/>
    <property type="molecule type" value="Genomic_DNA"/>
</dbReference>
<dbReference type="GO" id="GO:0003677">
    <property type="term" value="F:DNA binding"/>
    <property type="evidence" value="ECO:0007669"/>
    <property type="project" value="InterPro"/>
</dbReference>
<feature type="region of interest" description="Disordered" evidence="2">
    <location>
        <begin position="139"/>
        <end position="166"/>
    </location>
</feature>
<gene>
    <name evidence="3" type="ORF">GCM10010238_33930</name>
</gene>
<dbReference type="SUPFAM" id="SSF56349">
    <property type="entry name" value="DNA breaking-rejoining enzymes"/>
    <property type="match status" value="1"/>
</dbReference>
<comment type="caution">
    <text evidence="3">The sequence shown here is derived from an EMBL/GenBank/DDBJ whole genome shotgun (WGS) entry which is preliminary data.</text>
</comment>
<dbReference type="Proteomes" id="UP000653493">
    <property type="component" value="Unassembled WGS sequence"/>
</dbReference>
<dbReference type="InterPro" id="IPR013762">
    <property type="entry name" value="Integrase-like_cat_sf"/>
</dbReference>
<evidence type="ECO:0008006" key="5">
    <source>
        <dbReference type="Google" id="ProtNLM"/>
    </source>
</evidence>
<name>A0A918GJB7_STRGD</name>
<accession>A0A918GJB7</accession>
<dbReference type="GO" id="GO:0015074">
    <property type="term" value="P:DNA integration"/>
    <property type="evidence" value="ECO:0007669"/>
    <property type="project" value="InterPro"/>
</dbReference>
<evidence type="ECO:0000256" key="1">
    <source>
        <dbReference type="ARBA" id="ARBA00023172"/>
    </source>
</evidence>
<keyword evidence="4" id="KW-1185">Reference proteome</keyword>
<reference evidence="3" key="2">
    <citation type="submission" date="2020-09" db="EMBL/GenBank/DDBJ databases">
        <authorList>
            <person name="Sun Q."/>
            <person name="Ohkuma M."/>
        </authorList>
    </citation>
    <scope>NUCLEOTIDE SEQUENCE</scope>
    <source>
        <strain evidence="3">JCM 4234</strain>
    </source>
</reference>
<evidence type="ECO:0000256" key="2">
    <source>
        <dbReference type="SAM" id="MobiDB-lite"/>
    </source>
</evidence>
<dbReference type="Gene3D" id="1.10.443.10">
    <property type="entry name" value="Intergrase catalytic core"/>
    <property type="match status" value="1"/>
</dbReference>
<keyword evidence="1" id="KW-0233">DNA recombination</keyword>
<dbReference type="AlphaFoldDB" id="A0A918GJB7"/>
<dbReference type="GO" id="GO:0006310">
    <property type="term" value="P:DNA recombination"/>
    <property type="evidence" value="ECO:0007669"/>
    <property type="project" value="UniProtKB-KW"/>
</dbReference>
<evidence type="ECO:0000313" key="3">
    <source>
        <dbReference type="EMBL" id="GGS41575.1"/>
    </source>
</evidence>
<dbReference type="InterPro" id="IPR011010">
    <property type="entry name" value="DNA_brk_join_enz"/>
</dbReference>